<comment type="function">
    <text evidence="15">Functions in the biosynthesis of branched-chain amino acids. Catalyzes the dehydration of (2R,3R)-2,3-dihydroxy-3-methylpentanoate (2,3-dihydroxy-3-methylvalerate) into 2-oxo-3-methylpentanoate (2-oxo-3-methylvalerate) and of (2R)-2,3-dihydroxy-3-methylbutanoate (2,3-dihydroxyisovalerate) into 2-oxo-3-methylbutanoate (2-oxoisovalerate), the penultimate precursor to L-isoleucine and L-valine, respectively.</text>
</comment>
<evidence type="ECO:0000256" key="9">
    <source>
        <dbReference type="ARBA" id="ARBA00023239"/>
    </source>
</evidence>
<feature type="domain" description="Dihydroxy-acid/6-phosphogluconate dehydratase N-terminal" evidence="17">
    <location>
        <begin position="64"/>
        <end position="379"/>
    </location>
</feature>
<evidence type="ECO:0000259" key="17">
    <source>
        <dbReference type="Pfam" id="PF00920"/>
    </source>
</evidence>
<dbReference type="SUPFAM" id="SSF143975">
    <property type="entry name" value="IlvD/EDD N-terminal domain-like"/>
    <property type="match status" value="1"/>
</dbReference>
<feature type="binding site" evidence="15">
    <location>
        <position position="110"/>
    </location>
    <ligand>
        <name>Mg(2+)</name>
        <dbReference type="ChEBI" id="CHEBI:18420"/>
    </ligand>
</feature>
<dbReference type="Proteomes" id="UP000184357">
    <property type="component" value="Unassembled WGS sequence"/>
</dbReference>
<feature type="region of interest" description="Disordered" evidence="16">
    <location>
        <begin position="1"/>
        <end position="42"/>
    </location>
</feature>
<keyword evidence="6 15" id="KW-0460">Magnesium</keyword>
<feature type="domain" description="Dihydroxy-acid/6-phosphogluconate dehydratase C-terminal" evidence="18">
    <location>
        <begin position="401"/>
        <end position="588"/>
    </location>
</feature>
<dbReference type="RefSeq" id="WP_073307315.1">
    <property type="nucleotide sequence ID" value="NZ_FQWV01000002.1"/>
</dbReference>
<comment type="caution">
    <text evidence="15">Lacks conserved residue(s) required for the propagation of feature annotation.</text>
</comment>
<dbReference type="PANTHER" id="PTHR21000">
    <property type="entry name" value="DIHYDROXY-ACID DEHYDRATASE DAD"/>
    <property type="match status" value="1"/>
</dbReference>
<dbReference type="PROSITE" id="PS00887">
    <property type="entry name" value="ILVD_EDD_2"/>
    <property type="match status" value="1"/>
</dbReference>
<keyword evidence="20" id="KW-1185">Reference proteome</keyword>
<dbReference type="GO" id="GO:0051537">
    <property type="term" value="F:2 iron, 2 sulfur cluster binding"/>
    <property type="evidence" value="ECO:0007669"/>
    <property type="project" value="UniProtKB-UniRule"/>
</dbReference>
<proteinExistence type="inferred from homology"/>
<evidence type="ECO:0000256" key="14">
    <source>
        <dbReference type="ARBA" id="ARBA00029490"/>
    </source>
</evidence>
<comment type="similarity">
    <text evidence="2 15">Belongs to the IlvD/Edd family.</text>
</comment>
<dbReference type="EMBL" id="FQWV01000002">
    <property type="protein sequence ID" value="SHG77132.1"/>
    <property type="molecule type" value="Genomic_DNA"/>
</dbReference>
<dbReference type="InterPro" id="IPR020558">
    <property type="entry name" value="DiOHA_6PGluconate_deHydtase_CS"/>
</dbReference>
<evidence type="ECO:0000256" key="12">
    <source>
        <dbReference type="ARBA" id="ARBA00029436"/>
    </source>
</evidence>
<evidence type="ECO:0000256" key="16">
    <source>
        <dbReference type="SAM" id="MobiDB-lite"/>
    </source>
</evidence>
<evidence type="ECO:0000256" key="5">
    <source>
        <dbReference type="ARBA" id="ARBA00022723"/>
    </source>
</evidence>
<evidence type="ECO:0000256" key="2">
    <source>
        <dbReference type="ARBA" id="ARBA00006486"/>
    </source>
</evidence>
<keyword evidence="7 15" id="KW-0408">Iron</keyword>
<evidence type="ECO:0000256" key="3">
    <source>
        <dbReference type="ARBA" id="ARBA00022605"/>
    </source>
</evidence>
<dbReference type="UniPathway" id="UPA00049">
    <property type="reaction ID" value="UER00061"/>
</dbReference>
<dbReference type="STRING" id="43928.SAMN05443636_1026"/>
<feature type="modified residue" description="N6-carboxylysine" evidence="15">
    <location>
        <position position="153"/>
    </location>
</feature>
<reference evidence="19 20" key="1">
    <citation type="submission" date="2016-11" db="EMBL/GenBank/DDBJ databases">
        <authorList>
            <person name="Jaros S."/>
            <person name="Januszkiewicz K."/>
            <person name="Wedrychowicz H."/>
        </authorList>
    </citation>
    <scope>NUCLEOTIDE SEQUENCE [LARGE SCALE GENOMIC DNA]</scope>
    <source>
        <strain evidence="19 20">DSM 9297</strain>
    </source>
</reference>
<comment type="pathway">
    <text evidence="12 15">Amino-acid biosynthesis; L-valine biosynthesis; L-valine from pyruvate: step 3/4.</text>
</comment>
<accession>A0A1M5MJ65</accession>
<evidence type="ECO:0000259" key="18">
    <source>
        <dbReference type="Pfam" id="PF24877"/>
    </source>
</evidence>
<protein>
    <recommendedName>
        <fullName evidence="14 15">Dihydroxy-acid dehydratase</fullName>
        <shortName evidence="15">DAD</shortName>
        <ecNumber evidence="14 15">4.2.1.9</ecNumber>
    </recommendedName>
</protein>
<dbReference type="PANTHER" id="PTHR21000:SF5">
    <property type="entry name" value="DIHYDROXY-ACID DEHYDRATASE, MITOCHONDRIAL"/>
    <property type="match status" value="1"/>
</dbReference>
<dbReference type="Pfam" id="PF24877">
    <property type="entry name" value="ILV_EDD_C"/>
    <property type="match status" value="1"/>
</dbReference>
<dbReference type="GO" id="GO:0009099">
    <property type="term" value="P:L-valine biosynthetic process"/>
    <property type="evidence" value="ECO:0007669"/>
    <property type="project" value="UniProtKB-UniRule"/>
</dbReference>
<keyword evidence="8 15" id="KW-0411">Iron-sulfur</keyword>
<dbReference type="GO" id="GO:0004160">
    <property type="term" value="F:dihydroxy-acid dehydratase activity"/>
    <property type="evidence" value="ECO:0007669"/>
    <property type="project" value="UniProtKB-UniRule"/>
</dbReference>
<evidence type="ECO:0000313" key="19">
    <source>
        <dbReference type="EMBL" id="SHG77132.1"/>
    </source>
</evidence>
<dbReference type="InterPro" id="IPR042096">
    <property type="entry name" value="Dihydro-acid_dehy_C"/>
</dbReference>
<dbReference type="GO" id="GO:0009097">
    <property type="term" value="P:isoleucine biosynthetic process"/>
    <property type="evidence" value="ECO:0007669"/>
    <property type="project" value="UniProtKB-UniRule"/>
</dbReference>
<evidence type="ECO:0000256" key="6">
    <source>
        <dbReference type="ARBA" id="ARBA00022842"/>
    </source>
</evidence>
<evidence type="ECO:0000256" key="1">
    <source>
        <dbReference type="ARBA" id="ARBA00001946"/>
    </source>
</evidence>
<dbReference type="GO" id="GO:0000287">
    <property type="term" value="F:magnesium ion binding"/>
    <property type="evidence" value="ECO:0007669"/>
    <property type="project" value="UniProtKB-UniRule"/>
</dbReference>
<feature type="binding site" description="via carbamate group" evidence="15">
    <location>
        <position position="153"/>
    </location>
    <ligand>
        <name>Mg(2+)</name>
        <dbReference type="ChEBI" id="CHEBI:18420"/>
    </ligand>
</feature>
<organism evidence="19 20">
    <name type="scientific">Halobaculum gomorrense</name>
    <dbReference type="NCBI Taxonomy" id="43928"/>
    <lineage>
        <taxon>Archaea</taxon>
        <taxon>Methanobacteriati</taxon>
        <taxon>Methanobacteriota</taxon>
        <taxon>Stenosarchaea group</taxon>
        <taxon>Halobacteria</taxon>
        <taxon>Halobacteriales</taxon>
        <taxon>Haloferacaceae</taxon>
        <taxon>Halobaculum</taxon>
    </lineage>
</organism>
<evidence type="ECO:0000256" key="7">
    <source>
        <dbReference type="ARBA" id="ARBA00023004"/>
    </source>
</evidence>
<dbReference type="OrthoDB" id="8674at2157"/>
<evidence type="ECO:0000256" key="4">
    <source>
        <dbReference type="ARBA" id="ARBA00022714"/>
    </source>
</evidence>
<dbReference type="PROSITE" id="PS00886">
    <property type="entry name" value="ILVD_EDD_1"/>
    <property type="match status" value="1"/>
</dbReference>
<feature type="binding site" evidence="15">
    <location>
        <position position="481"/>
    </location>
    <ligand>
        <name>Mg(2+)</name>
        <dbReference type="ChEBI" id="CHEBI:18420"/>
    </ligand>
</feature>
<dbReference type="InterPro" id="IPR000581">
    <property type="entry name" value="ILV_EDD_N"/>
</dbReference>
<dbReference type="HAMAP" id="MF_00012">
    <property type="entry name" value="IlvD"/>
    <property type="match status" value="1"/>
</dbReference>
<dbReference type="InterPro" id="IPR004404">
    <property type="entry name" value="DihydroxyA_deHydtase"/>
</dbReference>
<keyword evidence="10 15" id="KW-0100">Branched-chain amino acid biosynthesis</keyword>
<dbReference type="SUPFAM" id="SSF52016">
    <property type="entry name" value="LeuD/IlvD-like"/>
    <property type="match status" value="1"/>
</dbReference>
<dbReference type="FunFam" id="3.50.30.80:FF:000001">
    <property type="entry name" value="Dihydroxy-acid dehydratase"/>
    <property type="match status" value="1"/>
</dbReference>
<feature type="binding site" evidence="15">
    <location>
        <position position="78"/>
    </location>
    <ligand>
        <name>[2Fe-2S] cluster</name>
        <dbReference type="ChEBI" id="CHEBI:190135"/>
    </ligand>
</feature>
<dbReference type="Pfam" id="PF00920">
    <property type="entry name" value="ILVD_EDD_N"/>
    <property type="match status" value="1"/>
</dbReference>
<dbReference type="EC" id="4.2.1.9" evidence="14 15"/>
<evidence type="ECO:0000256" key="13">
    <source>
        <dbReference type="ARBA" id="ARBA00029437"/>
    </source>
</evidence>
<comment type="catalytic activity">
    <reaction evidence="11">
        <text>(2R)-2,3-dihydroxy-3-methylbutanoate = 3-methyl-2-oxobutanoate + H2O</text>
        <dbReference type="Rhea" id="RHEA:24809"/>
        <dbReference type="ChEBI" id="CHEBI:11851"/>
        <dbReference type="ChEBI" id="CHEBI:15377"/>
        <dbReference type="ChEBI" id="CHEBI:49072"/>
        <dbReference type="EC" id="4.2.1.9"/>
    </reaction>
    <physiologicalReaction direction="left-to-right" evidence="11">
        <dbReference type="Rhea" id="RHEA:24810"/>
    </physiologicalReaction>
</comment>
<evidence type="ECO:0000256" key="8">
    <source>
        <dbReference type="ARBA" id="ARBA00023014"/>
    </source>
</evidence>
<dbReference type="UniPathway" id="UPA00047">
    <property type="reaction ID" value="UER00057"/>
</dbReference>
<comment type="subunit">
    <text evidence="15">Homodimer.</text>
</comment>
<keyword evidence="4 15" id="KW-0001">2Fe-2S</keyword>
<feature type="binding site" evidence="15">
    <location>
        <position position="152"/>
    </location>
    <ligand>
        <name>Mg(2+)</name>
        <dbReference type="ChEBI" id="CHEBI:18420"/>
    </ligand>
</feature>
<gene>
    <name evidence="15" type="primary">ilvD</name>
    <name evidence="19" type="ORF">SAMN05443636_1026</name>
</gene>
<evidence type="ECO:0000256" key="11">
    <source>
        <dbReference type="ARBA" id="ARBA00029304"/>
    </source>
</evidence>
<keyword evidence="9 15" id="KW-0456">Lyase</keyword>
<dbReference type="InterPro" id="IPR050165">
    <property type="entry name" value="DHAD_IlvD/Edd"/>
</dbReference>
<feature type="active site" description="Proton acceptor" evidence="15">
    <location>
        <position position="507"/>
    </location>
</feature>
<evidence type="ECO:0000256" key="15">
    <source>
        <dbReference type="HAMAP-Rule" id="MF_00012"/>
    </source>
</evidence>
<dbReference type="InterPro" id="IPR056740">
    <property type="entry name" value="ILV_EDD_C"/>
</dbReference>
<comment type="pathway">
    <text evidence="13 15">Amino-acid biosynthesis; L-isoleucine biosynthesis; L-isoleucine from 2-oxobutanoate: step 3/4.</text>
</comment>
<keyword evidence="3 15" id="KW-0028">Amino-acid biosynthesis</keyword>
<evidence type="ECO:0000256" key="10">
    <source>
        <dbReference type="ARBA" id="ARBA00023304"/>
    </source>
</evidence>
<feature type="compositionally biased region" description="Basic and acidic residues" evidence="16">
    <location>
        <begin position="26"/>
        <end position="37"/>
    </location>
</feature>
<comment type="catalytic activity">
    <reaction evidence="15">
        <text>(2R,3R)-2,3-dihydroxy-3-methylpentanoate = (S)-3-methyl-2-oxopentanoate + H2O</text>
        <dbReference type="Rhea" id="RHEA:27694"/>
        <dbReference type="ChEBI" id="CHEBI:15377"/>
        <dbReference type="ChEBI" id="CHEBI:35146"/>
        <dbReference type="ChEBI" id="CHEBI:49258"/>
        <dbReference type="EC" id="4.2.1.9"/>
    </reaction>
</comment>
<evidence type="ECO:0000313" key="20">
    <source>
        <dbReference type="Proteomes" id="UP000184357"/>
    </source>
</evidence>
<dbReference type="NCBIfam" id="TIGR00110">
    <property type="entry name" value="ilvD"/>
    <property type="match status" value="1"/>
</dbReference>
<name>A0A1M5MJ65_9EURY</name>
<dbReference type="InterPro" id="IPR037237">
    <property type="entry name" value="IlvD/EDD_N"/>
</dbReference>
<dbReference type="Gene3D" id="3.50.30.80">
    <property type="entry name" value="IlvD/EDD C-terminal domain-like"/>
    <property type="match status" value="1"/>
</dbReference>
<feature type="compositionally biased region" description="Basic and acidic residues" evidence="16">
    <location>
        <begin position="1"/>
        <end position="14"/>
    </location>
</feature>
<keyword evidence="5 15" id="KW-0479">Metal-binding</keyword>
<comment type="cofactor">
    <cofactor evidence="15">
        <name>[2Fe-2S] cluster</name>
        <dbReference type="ChEBI" id="CHEBI:190135"/>
    </cofactor>
    <text evidence="15">Binds 1 [2Fe-2S] cluster per subunit. This cluster acts as a Lewis acid cofactor.</text>
</comment>
<comment type="cofactor">
    <cofactor evidence="1 15">
        <name>Mg(2+)</name>
        <dbReference type="ChEBI" id="CHEBI:18420"/>
    </cofactor>
</comment>
<sequence length="597" mass="62887">MSKQEPSERDRADDAGDDAADADAFAGEKDESLRSREVTAGAERAPHRAMFRAMGYDDQDLSSPMVGIPNPAADITPCNVHLDDVADAAREGIEDAEGMPIEFGTVTISDAISMGTEGMKASLVSREVIADSVELVSFGERMDALVTVAGCDKNLPGMLMASIRTDLPSVFLYGGSIKPGEHEGRDVTVQNVFEGVGTYAEGDMSAEELDDMERHACPGAGSCGGMFTANTMASISEALGMAPLGSASPMAESEERYDVAEHAGELALECVREDRRPSDILSKESFENAIAVQVAMGGSTNAVLHLLALAAEADIDLEITEFDKISRRTPKIANLQPGGTRVMQDLDAVGGVPVVIRRLIEGGYMHGDAMTVTGRTMAEEIARLEETGQIPADDDIDADFLYSVDEPYSEEGAIKILTGNLAPDGAVLKVTGDDAFHHEGPARVFEAEEDAMEYVQSGEIESGDVIVIRNEGPRGGPGMREMLGVTAAVVGAGHEDDVALLTDGRFSGATRGPMVGHVAPEAVEGGPIGLVEDGDTVTVDIPNRDLSVDVGDEELDARANAYEAPEPQYAGGVFAKFARDFGSAANGAVTNPKAKRD</sequence>
<dbReference type="AlphaFoldDB" id="A0A1M5MJ65"/>
<dbReference type="NCBIfam" id="NF002068">
    <property type="entry name" value="PRK00911.1"/>
    <property type="match status" value="1"/>
</dbReference>